<evidence type="ECO:0000313" key="6">
    <source>
        <dbReference type="Ensembl" id="ENSMMOP00000009236.1"/>
    </source>
</evidence>
<dbReference type="GO" id="GO:0032456">
    <property type="term" value="P:endocytic recycling"/>
    <property type="evidence" value="ECO:0007669"/>
    <property type="project" value="TreeGrafter"/>
</dbReference>
<evidence type="ECO:0000313" key="7">
    <source>
        <dbReference type="Proteomes" id="UP000261620"/>
    </source>
</evidence>
<dbReference type="Pfam" id="PF03456">
    <property type="entry name" value="uDENN"/>
    <property type="match status" value="1"/>
</dbReference>
<dbReference type="PROSITE" id="PS50211">
    <property type="entry name" value="DENN"/>
    <property type="match status" value="1"/>
</dbReference>
<dbReference type="GO" id="GO:0030136">
    <property type="term" value="C:clathrin-coated vesicle"/>
    <property type="evidence" value="ECO:0007669"/>
    <property type="project" value="UniProtKB-SubCell"/>
</dbReference>
<dbReference type="GO" id="GO:0016607">
    <property type="term" value="C:nuclear speck"/>
    <property type="evidence" value="ECO:0007669"/>
    <property type="project" value="TreeGrafter"/>
</dbReference>
<dbReference type="InterPro" id="IPR005113">
    <property type="entry name" value="uDENN_dom"/>
</dbReference>
<dbReference type="Pfam" id="PF02141">
    <property type="entry name" value="DENN"/>
    <property type="match status" value="1"/>
</dbReference>
<dbReference type="SMART" id="SM00801">
    <property type="entry name" value="dDENN"/>
    <property type="match status" value="1"/>
</dbReference>
<reference evidence="6" key="2">
    <citation type="submission" date="2025-09" db="UniProtKB">
        <authorList>
            <consortium name="Ensembl"/>
        </authorList>
    </citation>
    <scope>IDENTIFICATION</scope>
</reference>
<name>A0A3Q3W056_MOLML</name>
<sequence length="707" mass="78645">MYVSLSVLVSQEVLQMIPKFCFPFDVERVSHNQVGQNFTFVLTDIDSKQRFGFCRLTHGCRVCICLLSYLPWFEIFYKLLNTVADYLTKQQEDDLNDMLNSLYDMPVPKPFTPINLSVVASCVCYVPRNLTEYFVAVDVNNMLQLYASMLHERRIIITSTKLSTLTACVHGATALLLPMYWQHIFIPVLPPHLLDYCCAPMPYFVGVHLSLLERVRGRSLEDVVILNVDTNTLESPFDDLHNLPSDVSKLKKQSTATGSGVARAFLRAQAALFGSYRDALRYKPGEPITFCEESFVNHRSCTMRNFLSMAVNLQLFKQFIDGRLAKLNTGRGFSDMFEEEITEGGFCGSNSRSYQQWMHTVKVLRVISSEDSGDVHSYMEDSDDSYSLDLDINSSRSGQMNLLEEILDSLTTSVVEEGKLSAAKSLDFFRSMEDLDYKSTTSNRSKPADESGSGGGRDPSNWNMGQDDCAVHGKHLPPSPRRQPNQSSPKASKQTATASTAAVVSKSHPHQPNSDRQPLLPGRKPTDRYSYSPLLSYRVTPSAPSPTFSHTRGSPANYSHVPAGRSQTISDPQASTEPHAQSQTASTSILRRRGLSKETLKHYQEKALQKQGNRGHQEGQNSPSRNKQSAMHVPWEKEVSKEGHLGFGLCLGQTTGSGEGVAQDQGLLKEIESMCCIGSVLNTSLQLSQVHCNNSHTQVQGQATDES</sequence>
<feature type="compositionally biased region" description="Low complexity" evidence="4">
    <location>
        <begin position="482"/>
        <end position="506"/>
    </location>
</feature>
<comment type="subcellular location">
    <subcellularLocation>
        <location evidence="1">Cytoplasmic vesicle</location>
        <location evidence="1">Clathrin-coated vesicle</location>
    </subcellularLocation>
</comment>
<keyword evidence="3" id="KW-0968">Cytoplasmic vesicle</keyword>
<dbReference type="Pfam" id="PF03455">
    <property type="entry name" value="dDENN"/>
    <property type="match status" value="1"/>
</dbReference>
<feature type="region of interest" description="Disordered" evidence="4">
    <location>
        <begin position="542"/>
        <end position="591"/>
    </location>
</feature>
<evidence type="ECO:0000256" key="1">
    <source>
        <dbReference type="ARBA" id="ARBA00004132"/>
    </source>
</evidence>
<dbReference type="GO" id="GO:1901981">
    <property type="term" value="F:phosphatidylinositol phosphate binding"/>
    <property type="evidence" value="ECO:0007669"/>
    <property type="project" value="TreeGrafter"/>
</dbReference>
<dbReference type="AlphaFoldDB" id="A0A3Q3W056"/>
<dbReference type="GO" id="GO:0005085">
    <property type="term" value="F:guanyl-nucleotide exchange factor activity"/>
    <property type="evidence" value="ECO:0007669"/>
    <property type="project" value="UniProtKB-KW"/>
</dbReference>
<dbReference type="InterPro" id="IPR005112">
    <property type="entry name" value="dDENN_dom"/>
</dbReference>
<feature type="region of interest" description="Disordered" evidence="4">
    <location>
        <begin position="438"/>
        <end position="530"/>
    </location>
</feature>
<dbReference type="Gene3D" id="3.40.50.11500">
    <property type="match status" value="1"/>
</dbReference>
<evidence type="ECO:0000259" key="5">
    <source>
        <dbReference type="PROSITE" id="PS50211"/>
    </source>
</evidence>
<evidence type="ECO:0000256" key="3">
    <source>
        <dbReference type="ARBA" id="ARBA00023329"/>
    </source>
</evidence>
<accession>A0A3Q3W056</accession>
<feature type="domain" description="UDENN" evidence="5">
    <location>
        <begin position="1"/>
        <end position="330"/>
    </location>
</feature>
<dbReference type="OMA" id="IIFICHI"/>
<feature type="compositionally biased region" description="Polar residues" evidence="4">
    <location>
        <begin position="565"/>
        <end position="589"/>
    </location>
</feature>
<evidence type="ECO:0000256" key="4">
    <source>
        <dbReference type="SAM" id="MobiDB-lite"/>
    </source>
</evidence>
<dbReference type="SMART" id="SM00799">
    <property type="entry name" value="DENN"/>
    <property type="match status" value="1"/>
</dbReference>
<keyword evidence="7" id="KW-1185">Reference proteome</keyword>
<dbReference type="InterPro" id="IPR043153">
    <property type="entry name" value="DENN_C"/>
</dbReference>
<feature type="region of interest" description="Disordered" evidence="4">
    <location>
        <begin position="607"/>
        <end position="632"/>
    </location>
</feature>
<dbReference type="InterPro" id="IPR037516">
    <property type="entry name" value="Tripartite_DENN"/>
</dbReference>
<dbReference type="PANTHER" id="PTHR13196:SF24">
    <property type="entry name" value="DENN DOMAIN-CONTAINING PROTEIN 1B"/>
    <property type="match status" value="1"/>
</dbReference>
<dbReference type="STRING" id="94237.ENSMMOP00000009236"/>
<feature type="compositionally biased region" description="Polar residues" evidence="4">
    <location>
        <begin position="610"/>
        <end position="629"/>
    </location>
</feature>
<dbReference type="Proteomes" id="UP000261620">
    <property type="component" value="Unplaced"/>
</dbReference>
<keyword evidence="2" id="KW-0344">Guanine-nucleotide releasing factor</keyword>
<dbReference type="GO" id="GO:0006897">
    <property type="term" value="P:endocytosis"/>
    <property type="evidence" value="ECO:0007669"/>
    <property type="project" value="TreeGrafter"/>
</dbReference>
<dbReference type="InterPro" id="IPR001194">
    <property type="entry name" value="cDENN_dom"/>
</dbReference>
<organism evidence="6 7">
    <name type="scientific">Mola mola</name>
    <name type="common">Ocean sunfish</name>
    <name type="synonym">Tetraodon mola</name>
    <dbReference type="NCBI Taxonomy" id="94237"/>
    <lineage>
        <taxon>Eukaryota</taxon>
        <taxon>Metazoa</taxon>
        <taxon>Chordata</taxon>
        <taxon>Craniata</taxon>
        <taxon>Vertebrata</taxon>
        <taxon>Euteleostomi</taxon>
        <taxon>Actinopterygii</taxon>
        <taxon>Neopterygii</taxon>
        <taxon>Teleostei</taxon>
        <taxon>Neoteleostei</taxon>
        <taxon>Acanthomorphata</taxon>
        <taxon>Eupercaria</taxon>
        <taxon>Tetraodontiformes</taxon>
        <taxon>Molidae</taxon>
        <taxon>Mola</taxon>
    </lineage>
</organism>
<dbReference type="Ensembl" id="ENSMMOT00000009400.1">
    <property type="protein sequence ID" value="ENSMMOP00000009236.1"/>
    <property type="gene ID" value="ENSMMOG00000007148.1"/>
</dbReference>
<feature type="compositionally biased region" description="Polar residues" evidence="4">
    <location>
        <begin position="545"/>
        <end position="557"/>
    </location>
</feature>
<reference evidence="6" key="1">
    <citation type="submission" date="2025-08" db="UniProtKB">
        <authorList>
            <consortium name="Ensembl"/>
        </authorList>
    </citation>
    <scope>IDENTIFICATION</scope>
</reference>
<dbReference type="FunFam" id="3.40.50.11500:FF:000001">
    <property type="entry name" value="Putative DENN domain-containing protein 1A"/>
    <property type="match status" value="1"/>
</dbReference>
<dbReference type="GO" id="GO:0005829">
    <property type="term" value="C:cytosol"/>
    <property type="evidence" value="ECO:0007669"/>
    <property type="project" value="TreeGrafter"/>
</dbReference>
<dbReference type="InterPro" id="IPR040032">
    <property type="entry name" value="DENND1A/B/C"/>
</dbReference>
<dbReference type="Gene3D" id="3.30.450.200">
    <property type="match status" value="1"/>
</dbReference>
<evidence type="ECO:0000256" key="2">
    <source>
        <dbReference type="ARBA" id="ARBA00022658"/>
    </source>
</evidence>
<dbReference type="SMART" id="SM00800">
    <property type="entry name" value="uDENN"/>
    <property type="match status" value="1"/>
</dbReference>
<proteinExistence type="predicted"/>
<dbReference type="Gene3D" id="6.10.140.1000">
    <property type="match status" value="1"/>
</dbReference>
<protein>
    <recommendedName>
        <fullName evidence="5">UDENN domain-containing protein</fullName>
    </recommendedName>
</protein>
<dbReference type="PANTHER" id="PTHR13196">
    <property type="entry name" value="DENN DOMAIN-CONTAINING"/>
    <property type="match status" value="1"/>
</dbReference>
<dbReference type="FunFam" id="3.30.450.200:FF:000003">
    <property type="entry name" value="DENN domain containing 1A"/>
    <property type="match status" value="1"/>
</dbReference>